<feature type="region of interest" description="Disordered" evidence="1">
    <location>
        <begin position="1"/>
        <end position="21"/>
    </location>
</feature>
<dbReference type="Proteomes" id="UP000824120">
    <property type="component" value="Chromosome 3"/>
</dbReference>
<dbReference type="AlphaFoldDB" id="A0A9J5ZRD9"/>
<organism evidence="2 3">
    <name type="scientific">Solanum commersonii</name>
    <name type="common">Commerson's wild potato</name>
    <name type="synonym">Commerson's nightshade</name>
    <dbReference type="NCBI Taxonomy" id="4109"/>
    <lineage>
        <taxon>Eukaryota</taxon>
        <taxon>Viridiplantae</taxon>
        <taxon>Streptophyta</taxon>
        <taxon>Embryophyta</taxon>
        <taxon>Tracheophyta</taxon>
        <taxon>Spermatophyta</taxon>
        <taxon>Magnoliopsida</taxon>
        <taxon>eudicotyledons</taxon>
        <taxon>Gunneridae</taxon>
        <taxon>Pentapetalae</taxon>
        <taxon>asterids</taxon>
        <taxon>lamiids</taxon>
        <taxon>Solanales</taxon>
        <taxon>Solanaceae</taxon>
        <taxon>Solanoideae</taxon>
        <taxon>Solaneae</taxon>
        <taxon>Solanum</taxon>
    </lineage>
</organism>
<reference evidence="2 3" key="1">
    <citation type="submission" date="2020-09" db="EMBL/GenBank/DDBJ databases">
        <title>De no assembly of potato wild relative species, Solanum commersonii.</title>
        <authorList>
            <person name="Cho K."/>
        </authorList>
    </citation>
    <scope>NUCLEOTIDE SEQUENCE [LARGE SCALE GENOMIC DNA]</scope>
    <source>
        <strain evidence="2">LZ3.2</strain>
        <tissue evidence="2">Leaf</tissue>
    </source>
</reference>
<protein>
    <submittedName>
        <fullName evidence="2">Uncharacterized protein</fullName>
    </submittedName>
</protein>
<proteinExistence type="predicted"/>
<evidence type="ECO:0000313" key="3">
    <source>
        <dbReference type="Proteomes" id="UP000824120"/>
    </source>
</evidence>
<accession>A0A9J5ZRD9</accession>
<evidence type="ECO:0000256" key="1">
    <source>
        <dbReference type="SAM" id="MobiDB-lite"/>
    </source>
</evidence>
<evidence type="ECO:0000313" key="2">
    <source>
        <dbReference type="EMBL" id="KAG5614591.1"/>
    </source>
</evidence>
<keyword evidence="3" id="KW-1185">Reference proteome</keyword>
<dbReference type="OrthoDB" id="10388244at2759"/>
<comment type="caution">
    <text evidence="2">The sequence shown here is derived from an EMBL/GenBank/DDBJ whole genome shotgun (WGS) entry which is preliminary data.</text>
</comment>
<sequence>MKISKKIRRNIGGENSYEIPQERAEKEKKEFLNTRKNKEKEQAMYVAWGTGSEMYEEDADDIALMAIEESEPEPDSNSKEK</sequence>
<gene>
    <name evidence="2" type="ORF">H5410_014415</name>
</gene>
<name>A0A9J5ZRD9_SOLCO</name>
<dbReference type="EMBL" id="JACXVP010000003">
    <property type="protein sequence ID" value="KAG5614591.1"/>
    <property type="molecule type" value="Genomic_DNA"/>
</dbReference>